<feature type="non-terminal residue" evidence="1">
    <location>
        <position position="52"/>
    </location>
</feature>
<dbReference type="InterPro" id="IPR036188">
    <property type="entry name" value="FAD/NAD-bd_sf"/>
</dbReference>
<accession>A0A0F9AY53</accession>
<evidence type="ECO:0008006" key="2">
    <source>
        <dbReference type="Google" id="ProtNLM"/>
    </source>
</evidence>
<dbReference type="AlphaFoldDB" id="A0A0F9AY53"/>
<proteinExistence type="predicted"/>
<sequence>MEKYDAAIIGGGSAGLAALKRLSQLGKQAILLEAGSKVGAKNISGGILYSKN</sequence>
<dbReference type="Gene3D" id="3.50.50.60">
    <property type="entry name" value="FAD/NAD(P)-binding domain"/>
    <property type="match status" value="1"/>
</dbReference>
<comment type="caution">
    <text evidence="1">The sequence shown here is derived from an EMBL/GenBank/DDBJ whole genome shotgun (WGS) entry which is preliminary data.</text>
</comment>
<reference evidence="1" key="1">
    <citation type="journal article" date="2015" name="Nature">
        <title>Complex archaea that bridge the gap between prokaryotes and eukaryotes.</title>
        <authorList>
            <person name="Spang A."/>
            <person name="Saw J.H."/>
            <person name="Jorgensen S.L."/>
            <person name="Zaremba-Niedzwiedzka K."/>
            <person name="Martijn J."/>
            <person name="Lind A.E."/>
            <person name="van Eijk R."/>
            <person name="Schleper C."/>
            <person name="Guy L."/>
            <person name="Ettema T.J."/>
        </authorList>
    </citation>
    <scope>NUCLEOTIDE SEQUENCE</scope>
</reference>
<gene>
    <name evidence="1" type="ORF">LCGC14_2514360</name>
</gene>
<dbReference type="Pfam" id="PF13450">
    <property type="entry name" value="NAD_binding_8"/>
    <property type="match status" value="1"/>
</dbReference>
<evidence type="ECO:0000313" key="1">
    <source>
        <dbReference type="EMBL" id="KKL14569.1"/>
    </source>
</evidence>
<dbReference type="EMBL" id="LAZR01040406">
    <property type="protein sequence ID" value="KKL14569.1"/>
    <property type="molecule type" value="Genomic_DNA"/>
</dbReference>
<dbReference type="SUPFAM" id="SSF51905">
    <property type="entry name" value="FAD/NAD(P)-binding domain"/>
    <property type="match status" value="1"/>
</dbReference>
<organism evidence="1">
    <name type="scientific">marine sediment metagenome</name>
    <dbReference type="NCBI Taxonomy" id="412755"/>
    <lineage>
        <taxon>unclassified sequences</taxon>
        <taxon>metagenomes</taxon>
        <taxon>ecological metagenomes</taxon>
    </lineage>
</organism>
<name>A0A0F9AY53_9ZZZZ</name>
<protein>
    <recommendedName>
        <fullName evidence="2">FAD-dependent oxidoreductase 2 FAD binding domain-containing protein</fullName>
    </recommendedName>
</protein>